<evidence type="ECO:0000256" key="6">
    <source>
        <dbReference type="ARBA" id="ARBA00023242"/>
    </source>
</evidence>
<dbReference type="GO" id="GO:0005634">
    <property type="term" value="C:nucleus"/>
    <property type="evidence" value="ECO:0007669"/>
    <property type="project" value="UniProtKB-SubCell"/>
</dbReference>
<keyword evidence="2" id="KW-0677">Repeat</keyword>
<evidence type="ECO:0000256" key="2">
    <source>
        <dbReference type="ARBA" id="ARBA00022737"/>
    </source>
</evidence>
<dbReference type="Proteomes" id="UP000235145">
    <property type="component" value="Unassembled WGS sequence"/>
</dbReference>
<dbReference type="SUPFAM" id="SSF101936">
    <property type="entry name" value="DNA-binding pseudobarrel domain"/>
    <property type="match status" value="3"/>
</dbReference>
<dbReference type="AlphaFoldDB" id="A0A9R1WFH6"/>
<dbReference type="EMBL" id="NBSK02000001">
    <property type="protein sequence ID" value="KAJ0225772.1"/>
    <property type="molecule type" value="Genomic_DNA"/>
</dbReference>
<accession>A0A9R1WFH6</accession>
<feature type="domain" description="TF-B3" evidence="7">
    <location>
        <begin position="311"/>
        <end position="406"/>
    </location>
</feature>
<dbReference type="Gene3D" id="2.40.330.10">
    <property type="entry name" value="DNA-binding pseudobarrel domain"/>
    <property type="match status" value="3"/>
</dbReference>
<dbReference type="Pfam" id="PF02362">
    <property type="entry name" value="B3"/>
    <property type="match status" value="3"/>
</dbReference>
<comment type="caution">
    <text evidence="8">The sequence shown here is derived from an EMBL/GenBank/DDBJ whole genome shotgun (WGS) entry which is preliminary data.</text>
</comment>
<dbReference type="PANTHER" id="PTHR31674:SF62">
    <property type="entry name" value="B3 DOMAIN-CONTAINING PROTEIN REM14-RELATED"/>
    <property type="match status" value="1"/>
</dbReference>
<evidence type="ECO:0000313" key="8">
    <source>
        <dbReference type="EMBL" id="KAJ0225772.1"/>
    </source>
</evidence>
<comment type="subcellular location">
    <subcellularLocation>
        <location evidence="1">Nucleus</location>
    </subcellularLocation>
</comment>
<evidence type="ECO:0000313" key="9">
    <source>
        <dbReference type="Proteomes" id="UP000235145"/>
    </source>
</evidence>
<proteinExistence type="predicted"/>
<evidence type="ECO:0000256" key="4">
    <source>
        <dbReference type="ARBA" id="ARBA00023125"/>
    </source>
</evidence>
<protein>
    <recommendedName>
        <fullName evidence="7">TF-B3 domain-containing protein</fullName>
    </recommendedName>
</protein>
<keyword evidence="4" id="KW-0238">DNA-binding</keyword>
<evidence type="ECO:0000256" key="1">
    <source>
        <dbReference type="ARBA" id="ARBA00004123"/>
    </source>
</evidence>
<keyword evidence="3" id="KW-0805">Transcription regulation</keyword>
<dbReference type="CDD" id="cd10017">
    <property type="entry name" value="B3_DNA"/>
    <property type="match status" value="3"/>
</dbReference>
<evidence type="ECO:0000259" key="7">
    <source>
        <dbReference type="PROSITE" id="PS50863"/>
    </source>
</evidence>
<feature type="domain" description="TF-B3" evidence="7">
    <location>
        <begin position="1"/>
        <end position="93"/>
    </location>
</feature>
<dbReference type="GO" id="GO:0003677">
    <property type="term" value="F:DNA binding"/>
    <property type="evidence" value="ECO:0007669"/>
    <property type="project" value="UniProtKB-KW"/>
</dbReference>
<organism evidence="8 9">
    <name type="scientific">Lactuca sativa</name>
    <name type="common">Garden lettuce</name>
    <dbReference type="NCBI Taxonomy" id="4236"/>
    <lineage>
        <taxon>Eukaryota</taxon>
        <taxon>Viridiplantae</taxon>
        <taxon>Streptophyta</taxon>
        <taxon>Embryophyta</taxon>
        <taxon>Tracheophyta</taxon>
        <taxon>Spermatophyta</taxon>
        <taxon>Magnoliopsida</taxon>
        <taxon>eudicotyledons</taxon>
        <taxon>Gunneridae</taxon>
        <taxon>Pentapetalae</taxon>
        <taxon>asterids</taxon>
        <taxon>campanulids</taxon>
        <taxon>Asterales</taxon>
        <taxon>Asteraceae</taxon>
        <taxon>Cichorioideae</taxon>
        <taxon>Cichorieae</taxon>
        <taxon>Lactucinae</taxon>
        <taxon>Lactuca</taxon>
    </lineage>
</organism>
<dbReference type="PROSITE" id="PS50863">
    <property type="entry name" value="B3"/>
    <property type="match status" value="3"/>
</dbReference>
<keyword evidence="6" id="KW-0539">Nucleus</keyword>
<evidence type="ECO:0000256" key="3">
    <source>
        <dbReference type="ARBA" id="ARBA00023015"/>
    </source>
</evidence>
<dbReference type="SMART" id="SM01019">
    <property type="entry name" value="B3"/>
    <property type="match status" value="3"/>
</dbReference>
<evidence type="ECO:0000256" key="5">
    <source>
        <dbReference type="ARBA" id="ARBA00023163"/>
    </source>
</evidence>
<feature type="domain" description="TF-B3" evidence="7">
    <location>
        <begin position="188"/>
        <end position="286"/>
    </location>
</feature>
<reference evidence="8 9" key="1">
    <citation type="journal article" date="2017" name="Nat. Commun.">
        <title>Genome assembly with in vitro proximity ligation data and whole-genome triplication in lettuce.</title>
        <authorList>
            <person name="Reyes-Chin-Wo S."/>
            <person name="Wang Z."/>
            <person name="Yang X."/>
            <person name="Kozik A."/>
            <person name="Arikit S."/>
            <person name="Song C."/>
            <person name="Xia L."/>
            <person name="Froenicke L."/>
            <person name="Lavelle D.O."/>
            <person name="Truco M.J."/>
            <person name="Xia R."/>
            <person name="Zhu S."/>
            <person name="Xu C."/>
            <person name="Xu H."/>
            <person name="Xu X."/>
            <person name="Cox K."/>
            <person name="Korf I."/>
            <person name="Meyers B.C."/>
            <person name="Michelmore R.W."/>
        </authorList>
    </citation>
    <scope>NUCLEOTIDE SEQUENCE [LARGE SCALE GENOMIC DNA]</scope>
    <source>
        <strain evidence="9">cv. Salinas</strain>
        <tissue evidence="8">Seedlings</tissue>
    </source>
</reference>
<keyword evidence="9" id="KW-1185">Reference proteome</keyword>
<dbReference type="InterPro" id="IPR039218">
    <property type="entry name" value="REM_fam"/>
</dbReference>
<name>A0A9R1WFH6_LACSA</name>
<sequence>MADPPTHFFKFIHPSFKFNPSIPSSFLRNLNCGRCFKVTLRRGRHEWSVNIDDGIFGGGWRRFMRENGVQEFDFIVFKHQGSMVFDFLVFDQSTCEKQYPNLFDEMDVEEHLTESGTICTHSKLIEGFIIFVSYLAYQMVNIFEFELQLKKRKRKDYAYSQDQENFQVKETDSTIKKATSSTLNNHPYFISTLKPCSFKKSALHIPVKFAVQNGLKIGEMILRDDKGRSWKVQLNKKQEKHIYIGRGLRAFRVANGLKKGDAFKFELIENENDDPPIVNFSLLKSKPINTDRKAKLEQKKLIPYEEDDLPYFMGKLKSWNIRRSRLYLPLKFARLNGLINKKQMILKNFEDGRTWSLEIQNHKKKFYYIGQGWKDFQVANGLKEGDCFKLQVVDKGEMPIANFYLL</sequence>
<gene>
    <name evidence="8" type="ORF">LSAT_V11C100018010</name>
</gene>
<dbReference type="InterPro" id="IPR003340">
    <property type="entry name" value="B3_DNA-bd"/>
</dbReference>
<dbReference type="InterPro" id="IPR015300">
    <property type="entry name" value="DNA-bd_pseudobarrel_sf"/>
</dbReference>
<keyword evidence="5" id="KW-0804">Transcription</keyword>
<dbReference type="PANTHER" id="PTHR31674">
    <property type="entry name" value="B3 DOMAIN-CONTAINING PROTEIN REM-LIKE 3-RELATED"/>
    <property type="match status" value="1"/>
</dbReference>